<dbReference type="InterPro" id="IPR002364">
    <property type="entry name" value="Quin_OxRdtase/zeta-crystal_CS"/>
</dbReference>
<comment type="caution">
    <text evidence="3">The sequence shown here is derived from an EMBL/GenBank/DDBJ whole genome shotgun (WGS) entry which is preliminary data.</text>
</comment>
<dbReference type="InterPro" id="IPR020843">
    <property type="entry name" value="ER"/>
</dbReference>
<feature type="domain" description="Enoyl reductase (ER)" evidence="2">
    <location>
        <begin position="16"/>
        <end position="319"/>
    </location>
</feature>
<dbReference type="EMBL" id="CAIE01000017">
    <property type="protein sequence ID" value="CCH17025.1"/>
    <property type="molecule type" value="Genomic_DNA"/>
</dbReference>
<name>I0KZM8_9ACTN</name>
<dbReference type="eggNOG" id="COG0604">
    <property type="taxonomic scope" value="Bacteria"/>
</dbReference>
<keyword evidence="1" id="KW-0560">Oxidoreductase</keyword>
<dbReference type="GO" id="GO:0008270">
    <property type="term" value="F:zinc ion binding"/>
    <property type="evidence" value="ECO:0007669"/>
    <property type="project" value="InterPro"/>
</dbReference>
<evidence type="ECO:0000259" key="2">
    <source>
        <dbReference type="SMART" id="SM00829"/>
    </source>
</evidence>
<reference evidence="4" key="1">
    <citation type="journal article" date="2012" name="J. Bacteriol.">
        <title>Genome Sequence of Micromonospora lupini Lupac 08, Isolated from Root Nodules of Lupinus angustifolius.</title>
        <authorList>
            <person name="Alonso-Vega P."/>
            <person name="Normand P."/>
            <person name="Bacigalupe R."/>
            <person name="Pujic P."/>
            <person name="Lajus A."/>
            <person name="Vallenet D."/>
            <person name="Carro L."/>
            <person name="Coll P."/>
            <person name="Trujillo M.E."/>
        </authorList>
    </citation>
    <scope>NUCLEOTIDE SEQUENCE [LARGE SCALE GENOMIC DNA]</scope>
    <source>
        <strain evidence="4">Lupac 08</strain>
    </source>
</reference>
<dbReference type="PROSITE" id="PS01162">
    <property type="entry name" value="QOR_ZETA_CRYSTAL"/>
    <property type="match status" value="1"/>
</dbReference>
<dbReference type="SUPFAM" id="SSF51735">
    <property type="entry name" value="NAD(P)-binding Rossmann-fold domains"/>
    <property type="match status" value="1"/>
</dbReference>
<dbReference type="PANTHER" id="PTHR11695:SF294">
    <property type="entry name" value="RETICULON-4-INTERACTING PROTEIN 1, MITOCHONDRIAL"/>
    <property type="match status" value="1"/>
</dbReference>
<dbReference type="GO" id="GO:0016491">
    <property type="term" value="F:oxidoreductase activity"/>
    <property type="evidence" value="ECO:0007669"/>
    <property type="project" value="UniProtKB-KW"/>
</dbReference>
<gene>
    <name evidence="3" type="ORF">MILUP08_41944</name>
</gene>
<proteinExistence type="predicted"/>
<dbReference type="Gene3D" id="3.90.180.10">
    <property type="entry name" value="Medium-chain alcohol dehydrogenases, catalytic domain"/>
    <property type="match status" value="1"/>
</dbReference>
<dbReference type="PANTHER" id="PTHR11695">
    <property type="entry name" value="ALCOHOL DEHYDROGENASE RELATED"/>
    <property type="match status" value="1"/>
</dbReference>
<dbReference type="SUPFAM" id="SSF50129">
    <property type="entry name" value="GroES-like"/>
    <property type="match status" value="1"/>
</dbReference>
<dbReference type="InterPro" id="IPR050700">
    <property type="entry name" value="YIM1/Zinc_Alcohol_DH_Fams"/>
</dbReference>
<dbReference type="Pfam" id="PF13602">
    <property type="entry name" value="ADH_zinc_N_2"/>
    <property type="match status" value="1"/>
</dbReference>
<dbReference type="SMART" id="SM00829">
    <property type="entry name" value="PKS_ER"/>
    <property type="match status" value="1"/>
</dbReference>
<dbReference type="CDD" id="cd05289">
    <property type="entry name" value="MDR_like_2"/>
    <property type="match status" value="1"/>
</dbReference>
<dbReference type="Gene3D" id="3.40.50.720">
    <property type="entry name" value="NAD(P)-binding Rossmann-like Domain"/>
    <property type="match status" value="1"/>
</dbReference>
<dbReference type="OrthoDB" id="3175656at2"/>
<keyword evidence="4" id="KW-1185">Reference proteome</keyword>
<dbReference type="Pfam" id="PF08240">
    <property type="entry name" value="ADH_N"/>
    <property type="match status" value="1"/>
</dbReference>
<dbReference type="RefSeq" id="WP_007457386.1">
    <property type="nucleotide sequence ID" value="NZ_HF570108.1"/>
</dbReference>
<dbReference type="InterPro" id="IPR013154">
    <property type="entry name" value="ADH-like_N"/>
</dbReference>
<dbReference type="STRING" id="1150864.MILUP08_41944"/>
<dbReference type="Proteomes" id="UP000003448">
    <property type="component" value="Unassembled WGS sequence"/>
</dbReference>
<dbReference type="AlphaFoldDB" id="I0KZM8"/>
<dbReference type="InterPro" id="IPR036291">
    <property type="entry name" value="NAD(P)-bd_dom_sf"/>
</dbReference>
<evidence type="ECO:0000256" key="1">
    <source>
        <dbReference type="ARBA" id="ARBA00023002"/>
    </source>
</evidence>
<evidence type="ECO:0000313" key="3">
    <source>
        <dbReference type="EMBL" id="CCH17025.1"/>
    </source>
</evidence>
<sequence length="327" mass="33994">MSENDTMNAVRQHTFGGPEVLSVERVERPVPLPTEVLVRVHAAGINPVDWKTRGGTGMAGVLGAPPFVLGWDVAGVVEEVGFGVTTLAPGDRVYGMPWFPRAGGGYAEYVTAPSRQFARMPAGRTFEQAAAVPLAGLTAWQALVDTAGVRPGQRVLITAAAGGVGHLAVQFAKHLGAYVIAVAGPRNQQWLAELGADEVVDYTTGRFEKEVGDVDVVLDLVGDAYDATSTRSVETLRPGGLLVAVPAGVSPELATAAAAAGVRVTGFLVEPDGPALARIAALIEQGTVTVEVAKVLALAEVATAHREGEQGHTRGKIVLRVADDRAC</sequence>
<dbReference type="InterPro" id="IPR011032">
    <property type="entry name" value="GroES-like_sf"/>
</dbReference>
<organism evidence="3 4">
    <name type="scientific">Micromonospora lupini str. Lupac 08</name>
    <dbReference type="NCBI Taxonomy" id="1150864"/>
    <lineage>
        <taxon>Bacteria</taxon>
        <taxon>Bacillati</taxon>
        <taxon>Actinomycetota</taxon>
        <taxon>Actinomycetes</taxon>
        <taxon>Micromonosporales</taxon>
        <taxon>Micromonosporaceae</taxon>
        <taxon>Micromonospora</taxon>
    </lineage>
</organism>
<accession>I0KZM8</accession>
<protein>
    <submittedName>
        <fullName evidence="3">Alcohol dehydrogenase GroES domain protein</fullName>
    </submittedName>
</protein>
<evidence type="ECO:0000313" key="4">
    <source>
        <dbReference type="Proteomes" id="UP000003448"/>
    </source>
</evidence>